<evidence type="ECO:0000256" key="6">
    <source>
        <dbReference type="ARBA" id="ARBA00022692"/>
    </source>
</evidence>
<comment type="subcellular location">
    <subcellularLocation>
        <location evidence="2 9">Cell membrane</location>
        <topology evidence="2 9">Multi-pass membrane protein</topology>
    </subcellularLocation>
</comment>
<dbReference type="CDD" id="cd06261">
    <property type="entry name" value="TM_PBP2"/>
    <property type="match status" value="1"/>
</dbReference>
<feature type="transmembrane region" description="Helical" evidence="9">
    <location>
        <begin position="166"/>
        <end position="185"/>
    </location>
</feature>
<dbReference type="RefSeq" id="WP_015440333.1">
    <property type="nucleotide sequence ID" value="NC_020520.1"/>
</dbReference>
<dbReference type="PANTHER" id="PTHR43470">
    <property type="entry name" value="PHOSPHATE TRANSPORT SYSTEM PERMEASE PROTEIN PSTA-RELATED"/>
    <property type="match status" value="1"/>
</dbReference>
<comment type="function">
    <text evidence="1">Part of the binding-protein-dependent transport system for phosphate; probably responsible for the translocation of the substrate across the membrane.</text>
</comment>
<keyword evidence="6 9" id="KW-0812">Transmembrane</keyword>
<evidence type="ECO:0000313" key="11">
    <source>
        <dbReference type="EMBL" id="BAN01085.1"/>
    </source>
</evidence>
<evidence type="ECO:0000256" key="7">
    <source>
        <dbReference type="ARBA" id="ARBA00022989"/>
    </source>
</evidence>
<feature type="transmembrane region" description="Helical" evidence="9">
    <location>
        <begin position="290"/>
        <end position="312"/>
    </location>
</feature>
<evidence type="ECO:0000256" key="4">
    <source>
        <dbReference type="ARBA" id="ARBA00022448"/>
    </source>
</evidence>
<dbReference type="GO" id="GO:0005315">
    <property type="term" value="F:phosphate transmembrane transporter activity"/>
    <property type="evidence" value="ECO:0007669"/>
    <property type="project" value="InterPro"/>
</dbReference>
<dbReference type="InterPro" id="IPR005672">
    <property type="entry name" value="Phosphate_PstA"/>
</dbReference>
<evidence type="ECO:0000313" key="12">
    <source>
        <dbReference type="Proteomes" id="UP000011863"/>
    </source>
</evidence>
<evidence type="ECO:0000259" key="10">
    <source>
        <dbReference type="PROSITE" id="PS50928"/>
    </source>
</evidence>
<dbReference type="EMBL" id="AP012057">
    <property type="protein sequence ID" value="BAN01085.1"/>
    <property type="molecule type" value="Genomic_DNA"/>
</dbReference>
<keyword evidence="5 9" id="KW-1003">Cell membrane</keyword>
<organism evidence="11 12">
    <name type="scientific">Ilumatobacter coccineus (strain NBRC 103263 / KCTC 29153 / YM16-304)</name>
    <dbReference type="NCBI Taxonomy" id="1313172"/>
    <lineage>
        <taxon>Bacteria</taxon>
        <taxon>Bacillati</taxon>
        <taxon>Actinomycetota</taxon>
        <taxon>Acidimicrobiia</taxon>
        <taxon>Acidimicrobiales</taxon>
        <taxon>Ilumatobacteraceae</taxon>
        <taxon>Ilumatobacter</taxon>
    </lineage>
</organism>
<dbReference type="GO" id="GO:0035435">
    <property type="term" value="P:phosphate ion transmembrane transport"/>
    <property type="evidence" value="ECO:0007669"/>
    <property type="project" value="InterPro"/>
</dbReference>
<evidence type="ECO:0000256" key="8">
    <source>
        <dbReference type="ARBA" id="ARBA00023136"/>
    </source>
</evidence>
<dbReference type="InterPro" id="IPR035906">
    <property type="entry name" value="MetI-like_sf"/>
</dbReference>
<keyword evidence="12" id="KW-1185">Reference proteome</keyword>
<dbReference type="NCBIfam" id="TIGR00974">
    <property type="entry name" value="3a0107s02c"/>
    <property type="match status" value="1"/>
</dbReference>
<keyword evidence="7 9" id="KW-1133">Transmembrane helix</keyword>
<dbReference type="KEGG" id="aym:YM304_07710"/>
<dbReference type="Proteomes" id="UP000011863">
    <property type="component" value="Chromosome"/>
</dbReference>
<keyword evidence="4" id="KW-0813">Transport</keyword>
<keyword evidence="8 9" id="KW-0472">Membrane</keyword>
<dbReference type="Gene3D" id="1.10.3720.10">
    <property type="entry name" value="MetI-like"/>
    <property type="match status" value="1"/>
</dbReference>
<evidence type="ECO:0000256" key="3">
    <source>
        <dbReference type="ARBA" id="ARBA00007069"/>
    </source>
</evidence>
<dbReference type="OrthoDB" id="9775069at2"/>
<comment type="caution">
    <text evidence="9">Lacks conserved residue(s) required for the propagation of feature annotation.</text>
</comment>
<dbReference type="PANTHER" id="PTHR43470:SF5">
    <property type="entry name" value="PHOSPHATE TRANSPORT SYSTEM PERMEASE PROTEIN PSTA"/>
    <property type="match status" value="1"/>
</dbReference>
<accession>A0A6C7E7D3</accession>
<gene>
    <name evidence="11" type="primary">pstA</name>
    <name evidence="11" type="ORF">YM304_07710</name>
</gene>
<evidence type="ECO:0000256" key="2">
    <source>
        <dbReference type="ARBA" id="ARBA00004651"/>
    </source>
</evidence>
<dbReference type="InterPro" id="IPR000515">
    <property type="entry name" value="MetI-like"/>
</dbReference>
<dbReference type="Pfam" id="PF00528">
    <property type="entry name" value="BPD_transp_1"/>
    <property type="match status" value="1"/>
</dbReference>
<feature type="transmembrane region" description="Helical" evidence="9">
    <location>
        <begin position="93"/>
        <end position="114"/>
    </location>
</feature>
<comment type="similarity">
    <text evidence="3 9">Belongs to the binding-protein-dependent transport system permease family. CysTW subfamily.</text>
</comment>
<protein>
    <recommendedName>
        <fullName evidence="9">Phosphate transport system permease protein PstA</fullName>
    </recommendedName>
</protein>
<proteinExistence type="inferred from homology"/>
<evidence type="ECO:0000256" key="5">
    <source>
        <dbReference type="ARBA" id="ARBA00022475"/>
    </source>
</evidence>
<name>A0A6C7E7D3_ILUCY</name>
<feature type="transmembrane region" description="Helical" evidence="9">
    <location>
        <begin position="126"/>
        <end position="151"/>
    </location>
</feature>
<evidence type="ECO:0000256" key="1">
    <source>
        <dbReference type="ARBA" id="ARBA00003510"/>
    </source>
</evidence>
<feature type="transmembrane region" description="Helical" evidence="9">
    <location>
        <begin position="34"/>
        <end position="56"/>
    </location>
</feature>
<dbReference type="PROSITE" id="PS50928">
    <property type="entry name" value="ABC_TM1"/>
    <property type="match status" value="1"/>
</dbReference>
<feature type="domain" description="ABC transmembrane type-1" evidence="10">
    <location>
        <begin position="89"/>
        <end position="308"/>
    </location>
</feature>
<dbReference type="AlphaFoldDB" id="A0A6C7E7D3"/>
<evidence type="ECO:0000256" key="9">
    <source>
        <dbReference type="RuleBase" id="RU363043"/>
    </source>
</evidence>
<sequence length="322" mass="34140">MAFTQPLVSANDRQRIEANVTGSRVDVAGAAFKGLLMLALAFSLAVIGLLIATVVVDGWDQIGTRLGGFLNGTLRSLSDSDRLGVHQGLYGSLWIGVFVAVLAFPIGISAAIYLEEYAKQTRFNSFLQLIIRNLAGVPSVVYGLLGLYLFVNDGWIKDNITNGRSVISAGLTLAILVLPIVIITAQEAFRSVPSGLKEGAYGVGATQWDMIRTQMLPYAAPGILTGTLLSMSRAIGEAAPLILIGAISGGLTANPGFTDLGALDERFTAMPILITTWTQNSGRDAGFSTAAAAAIVVLLVFVLLLNLVAIILRNRFENRRSS</sequence>
<reference evidence="11 12" key="1">
    <citation type="journal article" date="2013" name="Int. J. Syst. Evol. Microbiol.">
        <title>Ilumatobacter nonamiense sp. nov. and Ilumatobacter coccineum sp. nov., isolated from seashore sand.</title>
        <authorList>
            <person name="Matsumoto A."/>
            <person name="Kasai H."/>
            <person name="Matsuo Y."/>
            <person name="Shizuri Y."/>
            <person name="Ichikawa N."/>
            <person name="Fujita N."/>
            <person name="Omura S."/>
            <person name="Takahashi Y."/>
        </authorList>
    </citation>
    <scope>NUCLEOTIDE SEQUENCE [LARGE SCALE GENOMIC DNA]</scope>
    <source>
        <strain evidence="12">NBRC 103263 / KCTC 29153 / YM16-304</strain>
    </source>
</reference>
<dbReference type="SUPFAM" id="SSF161098">
    <property type="entry name" value="MetI-like"/>
    <property type="match status" value="1"/>
</dbReference>
<dbReference type="GO" id="GO:0005886">
    <property type="term" value="C:plasma membrane"/>
    <property type="evidence" value="ECO:0007669"/>
    <property type="project" value="UniProtKB-SubCell"/>
</dbReference>